<accession>A0A5J5EH56</accession>
<dbReference type="AlphaFoldDB" id="A0A5J5EH56"/>
<dbReference type="Proteomes" id="UP000326924">
    <property type="component" value="Unassembled WGS sequence"/>
</dbReference>
<name>A0A5J5EH56_9PEZI</name>
<keyword evidence="3" id="KW-1185">Reference proteome</keyword>
<dbReference type="OrthoDB" id="5427804at2759"/>
<evidence type="ECO:0000313" key="3">
    <source>
        <dbReference type="Proteomes" id="UP000326924"/>
    </source>
</evidence>
<sequence>MQSTNGAPRDCIAHGTLKPRKYLNTQSPYVDRAVGSASQAHTTRSTSSSMERELSLSTGGGSMESDTKRHSPEVTATNQSPSRTRIVNLLKSKATTAFIAEGLTGHLQSLDTHVSKSVKQYISDYLEEKIEEDSQSDFPGTSNVRVQERRILVTRCVADAWKNLHNEQGDLIRKPFQQNGIAFDPYGSGDHLLKVKDLPDHATEIGGNEVRGAGGLNCH</sequence>
<protein>
    <submittedName>
        <fullName evidence="2">Uncharacterized protein</fullName>
    </submittedName>
</protein>
<reference evidence="2 3" key="1">
    <citation type="submission" date="2019-09" db="EMBL/GenBank/DDBJ databases">
        <title>Draft genome of the ectomycorrhizal ascomycete Sphaerosporella brunnea.</title>
        <authorList>
            <consortium name="DOE Joint Genome Institute"/>
            <person name="Benucci G.M."/>
            <person name="Marozzi G."/>
            <person name="Antonielli L."/>
            <person name="Sanchez S."/>
            <person name="Marco P."/>
            <person name="Wang X."/>
            <person name="Falini L.B."/>
            <person name="Barry K."/>
            <person name="Haridas S."/>
            <person name="Lipzen A."/>
            <person name="Labutti K."/>
            <person name="Grigoriev I.V."/>
            <person name="Murat C."/>
            <person name="Martin F."/>
            <person name="Albertini E."/>
            <person name="Donnini D."/>
            <person name="Bonito G."/>
        </authorList>
    </citation>
    <scope>NUCLEOTIDE SEQUENCE [LARGE SCALE GENOMIC DNA]</scope>
    <source>
        <strain evidence="2 3">Sb_GMNB300</strain>
    </source>
</reference>
<evidence type="ECO:0000313" key="2">
    <source>
        <dbReference type="EMBL" id="KAA8894611.1"/>
    </source>
</evidence>
<dbReference type="EMBL" id="VXIS01000325">
    <property type="protein sequence ID" value="KAA8894611.1"/>
    <property type="molecule type" value="Genomic_DNA"/>
</dbReference>
<organism evidence="2 3">
    <name type="scientific">Sphaerosporella brunnea</name>
    <dbReference type="NCBI Taxonomy" id="1250544"/>
    <lineage>
        <taxon>Eukaryota</taxon>
        <taxon>Fungi</taxon>
        <taxon>Dikarya</taxon>
        <taxon>Ascomycota</taxon>
        <taxon>Pezizomycotina</taxon>
        <taxon>Pezizomycetes</taxon>
        <taxon>Pezizales</taxon>
        <taxon>Pyronemataceae</taxon>
        <taxon>Sphaerosporella</taxon>
    </lineage>
</organism>
<evidence type="ECO:0000256" key="1">
    <source>
        <dbReference type="SAM" id="MobiDB-lite"/>
    </source>
</evidence>
<feature type="region of interest" description="Disordered" evidence="1">
    <location>
        <begin position="33"/>
        <end position="81"/>
    </location>
</feature>
<gene>
    <name evidence="2" type="ORF">FN846DRAFT_894921</name>
</gene>
<comment type="caution">
    <text evidence="2">The sequence shown here is derived from an EMBL/GenBank/DDBJ whole genome shotgun (WGS) entry which is preliminary data.</text>
</comment>
<proteinExistence type="predicted"/>
<dbReference type="InParanoid" id="A0A5J5EH56"/>